<protein>
    <submittedName>
        <fullName evidence="1">Uncharacterized protein</fullName>
    </submittedName>
</protein>
<gene>
    <name evidence="1" type="ORF">AFUS01_LOCUS8425</name>
</gene>
<evidence type="ECO:0000313" key="2">
    <source>
        <dbReference type="Proteomes" id="UP000708208"/>
    </source>
</evidence>
<accession>A0A8J2JQ65</accession>
<proteinExistence type="predicted"/>
<reference evidence="1" key="1">
    <citation type="submission" date="2021-06" db="EMBL/GenBank/DDBJ databases">
        <authorList>
            <person name="Hodson N. C."/>
            <person name="Mongue J. A."/>
            <person name="Jaron S. K."/>
        </authorList>
    </citation>
    <scope>NUCLEOTIDE SEQUENCE</scope>
</reference>
<dbReference type="Proteomes" id="UP000708208">
    <property type="component" value="Unassembled WGS sequence"/>
</dbReference>
<sequence length="271" mass="31474">MDRSCQICFQSLKNAPTCRNIVWPLKSNVLNGQGHSYWNLIDEFNTTGIRAWRHYSWVSNAKNRPLSDITYFGYDHGWHLSYLLISLESLFLSSMRLENKDFTVFCDTCFAACRWFYELEPHIEELYTLDDAVLAKIPTNGEKMFPNDYSREGFEELYKRASVSNWWNETGGLYPPTLPVVRFQTQPASPTSELSDWNNSYVRRPSTDWEEQPGGLTYITTWIYGTGMALAAPMEEDIRPGRLLLCRPNASTDQDVLKFWTLFPPVILTWT</sequence>
<dbReference type="EMBL" id="CAJVCH010058503">
    <property type="protein sequence ID" value="CAG7719084.1"/>
    <property type="molecule type" value="Genomic_DNA"/>
</dbReference>
<dbReference type="AlphaFoldDB" id="A0A8J2JQ65"/>
<comment type="caution">
    <text evidence="1">The sequence shown here is derived from an EMBL/GenBank/DDBJ whole genome shotgun (WGS) entry which is preliminary data.</text>
</comment>
<keyword evidence="2" id="KW-1185">Reference proteome</keyword>
<name>A0A8J2JQ65_9HEXA</name>
<evidence type="ECO:0000313" key="1">
    <source>
        <dbReference type="EMBL" id="CAG7719084.1"/>
    </source>
</evidence>
<organism evidence="1 2">
    <name type="scientific">Allacma fusca</name>
    <dbReference type="NCBI Taxonomy" id="39272"/>
    <lineage>
        <taxon>Eukaryota</taxon>
        <taxon>Metazoa</taxon>
        <taxon>Ecdysozoa</taxon>
        <taxon>Arthropoda</taxon>
        <taxon>Hexapoda</taxon>
        <taxon>Collembola</taxon>
        <taxon>Symphypleona</taxon>
        <taxon>Sminthuridae</taxon>
        <taxon>Allacma</taxon>
    </lineage>
</organism>